<dbReference type="GO" id="GO:0006749">
    <property type="term" value="P:glutathione metabolic process"/>
    <property type="evidence" value="ECO:0007669"/>
    <property type="project" value="InterPro"/>
</dbReference>
<dbReference type="SUPFAM" id="SSF52833">
    <property type="entry name" value="Thioredoxin-like"/>
    <property type="match status" value="1"/>
</dbReference>
<dbReference type="GO" id="GO:0005829">
    <property type="term" value="C:cytosol"/>
    <property type="evidence" value="ECO:0007669"/>
    <property type="project" value="UniProtKB-SubCell"/>
</dbReference>
<dbReference type="InterPro" id="IPR036282">
    <property type="entry name" value="Glutathione-S-Trfase_C_sf"/>
</dbReference>
<evidence type="ECO:0000313" key="6">
    <source>
        <dbReference type="EMBL" id="MCL7023983.1"/>
    </source>
</evidence>
<feature type="domain" description="GST N-terminal" evidence="4">
    <location>
        <begin position="2"/>
        <end position="81"/>
    </location>
</feature>
<dbReference type="Gene3D" id="3.40.30.10">
    <property type="entry name" value="Glutaredoxin"/>
    <property type="match status" value="1"/>
</dbReference>
<dbReference type="SFLD" id="SFLDG01152">
    <property type="entry name" value="Main.3:_Omega-_and_Tau-like"/>
    <property type="match status" value="1"/>
</dbReference>
<dbReference type="Gene3D" id="1.20.1050.10">
    <property type="match status" value="1"/>
</dbReference>
<feature type="domain" description="GST C-terminal" evidence="5">
    <location>
        <begin position="87"/>
        <end position="219"/>
    </location>
</feature>
<keyword evidence="3" id="KW-0963">Cytoplasm</keyword>
<organism evidence="6 7">
    <name type="scientific">Papaver nudicaule</name>
    <name type="common">Iceland poppy</name>
    <dbReference type="NCBI Taxonomy" id="74823"/>
    <lineage>
        <taxon>Eukaryota</taxon>
        <taxon>Viridiplantae</taxon>
        <taxon>Streptophyta</taxon>
        <taxon>Embryophyta</taxon>
        <taxon>Tracheophyta</taxon>
        <taxon>Spermatophyta</taxon>
        <taxon>Magnoliopsida</taxon>
        <taxon>Ranunculales</taxon>
        <taxon>Papaveraceae</taxon>
        <taxon>Papaveroideae</taxon>
        <taxon>Papaver</taxon>
    </lineage>
</organism>
<comment type="subcellular location">
    <subcellularLocation>
        <location evidence="3">Cytoplasm</location>
        <location evidence="3">Cytosol</location>
    </subcellularLocation>
</comment>
<evidence type="ECO:0000256" key="2">
    <source>
        <dbReference type="ARBA" id="ARBA00047960"/>
    </source>
</evidence>
<sequence>MEEVKLYGMWASLFTKRVEMALKMKGIPYEYIEEDLMNKSEKLLSCNPVYKKVPVLVHHEKPMPESLIILEYIDETWNCPPLLLPEDPFLRAKVRFWTNFIDQQMIPLIREIFKFEGEQQEKVVNEFSKMLRLLEEGVQKDFFSTGTVDFCGGETPGLLDIVFCSVFGLHKGDGSSGASELETDNNPLLCKWLNSLTDLPVVKEISPPHEEFSALLKQFRAISLRSAAKA</sequence>
<keyword evidence="1 3" id="KW-0808">Transferase</keyword>
<dbReference type="PROSITE" id="PS50404">
    <property type="entry name" value="GST_NTER"/>
    <property type="match status" value="1"/>
</dbReference>
<dbReference type="InterPro" id="IPR036249">
    <property type="entry name" value="Thioredoxin-like_sf"/>
</dbReference>
<dbReference type="PROSITE" id="PS50405">
    <property type="entry name" value="GST_CTER"/>
    <property type="match status" value="1"/>
</dbReference>
<dbReference type="InterPro" id="IPR040079">
    <property type="entry name" value="Glutathione_S-Trfase"/>
</dbReference>
<evidence type="ECO:0000259" key="5">
    <source>
        <dbReference type="PROSITE" id="PS50405"/>
    </source>
</evidence>
<dbReference type="CDD" id="cd03185">
    <property type="entry name" value="GST_C_Tau"/>
    <property type="match status" value="1"/>
</dbReference>
<name>A0AA41S0F6_PAPNU</name>
<comment type="catalytic activity">
    <reaction evidence="2 3">
        <text>RX + glutathione = an S-substituted glutathione + a halide anion + H(+)</text>
        <dbReference type="Rhea" id="RHEA:16437"/>
        <dbReference type="ChEBI" id="CHEBI:15378"/>
        <dbReference type="ChEBI" id="CHEBI:16042"/>
        <dbReference type="ChEBI" id="CHEBI:17792"/>
        <dbReference type="ChEBI" id="CHEBI:57925"/>
        <dbReference type="ChEBI" id="CHEBI:90779"/>
        <dbReference type="EC" id="2.5.1.18"/>
    </reaction>
</comment>
<dbReference type="GO" id="GO:0004364">
    <property type="term" value="F:glutathione transferase activity"/>
    <property type="evidence" value="ECO:0007669"/>
    <property type="project" value="UniProtKB-UniRule"/>
</dbReference>
<dbReference type="CDD" id="cd03058">
    <property type="entry name" value="GST_N_Tau"/>
    <property type="match status" value="1"/>
</dbReference>
<proteinExistence type="inferred from homology"/>
<dbReference type="Proteomes" id="UP001177140">
    <property type="component" value="Unassembled WGS sequence"/>
</dbReference>
<comment type="function">
    <text evidence="3">Is involved in the conjugation of reduced glutathione to a wide number of exogenous and endogenous hydrophobic electrophiles.</text>
</comment>
<dbReference type="InterPro" id="IPR004045">
    <property type="entry name" value="Glutathione_S-Trfase_N"/>
</dbReference>
<dbReference type="InterPro" id="IPR045073">
    <property type="entry name" value="Omega/Tau-like"/>
</dbReference>
<evidence type="ECO:0000313" key="7">
    <source>
        <dbReference type="Proteomes" id="UP001177140"/>
    </source>
</evidence>
<gene>
    <name evidence="6" type="ORF">MKW94_018602</name>
</gene>
<dbReference type="SFLD" id="SFLDG00358">
    <property type="entry name" value="Main_(cytGST)"/>
    <property type="match status" value="1"/>
</dbReference>
<dbReference type="Pfam" id="PF02798">
    <property type="entry name" value="GST_N"/>
    <property type="match status" value="1"/>
</dbReference>
<dbReference type="EC" id="2.5.1.18" evidence="3"/>
<dbReference type="EMBL" id="JAJJMA010029004">
    <property type="protein sequence ID" value="MCL7023983.1"/>
    <property type="molecule type" value="Genomic_DNA"/>
</dbReference>
<dbReference type="PANTHER" id="PTHR11260:SF711">
    <property type="entry name" value="GLUTATHIONE S-TRANSFERASE U9"/>
    <property type="match status" value="1"/>
</dbReference>
<dbReference type="InterPro" id="IPR010987">
    <property type="entry name" value="Glutathione-S-Trfase_C-like"/>
</dbReference>
<protein>
    <recommendedName>
        <fullName evidence="3">Glutathione S-transferase</fullName>
        <ecNumber evidence="3">2.5.1.18</ecNumber>
    </recommendedName>
</protein>
<evidence type="ECO:0000256" key="1">
    <source>
        <dbReference type="ARBA" id="ARBA00022679"/>
    </source>
</evidence>
<dbReference type="PANTHER" id="PTHR11260">
    <property type="entry name" value="GLUTATHIONE S-TRANSFERASE, GST, SUPERFAMILY, GST DOMAIN CONTAINING"/>
    <property type="match status" value="1"/>
</dbReference>
<reference evidence="6" key="1">
    <citation type="submission" date="2022-03" db="EMBL/GenBank/DDBJ databases">
        <title>A functionally conserved STORR gene fusion in Papaver species that diverged 16.8 million years ago.</title>
        <authorList>
            <person name="Catania T."/>
        </authorList>
    </citation>
    <scope>NUCLEOTIDE SEQUENCE</scope>
    <source>
        <strain evidence="6">S-191538</strain>
    </source>
</reference>
<keyword evidence="7" id="KW-1185">Reference proteome</keyword>
<dbReference type="SFLD" id="SFLDS00019">
    <property type="entry name" value="Glutathione_Transferase_(cytos"/>
    <property type="match status" value="1"/>
</dbReference>
<comment type="caution">
    <text evidence="6">The sequence shown here is derived from an EMBL/GenBank/DDBJ whole genome shotgun (WGS) entry which is preliminary data.</text>
</comment>
<dbReference type="SUPFAM" id="SSF47616">
    <property type="entry name" value="GST C-terminal domain-like"/>
    <property type="match status" value="1"/>
</dbReference>
<dbReference type="AlphaFoldDB" id="A0AA41S0F6"/>
<accession>A0AA41S0F6</accession>
<dbReference type="FunFam" id="3.40.30.10:FF:000014">
    <property type="entry name" value="Tau class glutathione S-transferase"/>
    <property type="match status" value="1"/>
</dbReference>
<comment type="similarity">
    <text evidence="3">Belongs to the GST superfamily.</text>
</comment>
<evidence type="ECO:0000259" key="4">
    <source>
        <dbReference type="PROSITE" id="PS50404"/>
    </source>
</evidence>
<dbReference type="InterPro" id="IPR045074">
    <property type="entry name" value="GST_C_Tau"/>
</dbReference>
<evidence type="ECO:0000256" key="3">
    <source>
        <dbReference type="RuleBase" id="RU369102"/>
    </source>
</evidence>